<feature type="signal peptide" evidence="1">
    <location>
        <begin position="1"/>
        <end position="15"/>
    </location>
</feature>
<reference evidence="3 4" key="1">
    <citation type="submission" date="2017-10" db="EMBL/GenBank/DDBJ databases">
        <title>The draft genome sequence of Lewinella nigricans NBRC 102662.</title>
        <authorList>
            <person name="Wang K."/>
        </authorList>
    </citation>
    <scope>NUCLEOTIDE SEQUENCE [LARGE SCALE GENOMIC DNA]</scope>
    <source>
        <strain evidence="3 4">NBRC 102662</strain>
    </source>
</reference>
<dbReference type="RefSeq" id="WP_099154689.1">
    <property type="nucleotide sequence ID" value="NZ_PDUD01000047.1"/>
</dbReference>
<dbReference type="Gene3D" id="2.60.40.1120">
    <property type="entry name" value="Carboxypeptidase-like, regulatory domain"/>
    <property type="match status" value="1"/>
</dbReference>
<dbReference type="Pfam" id="PF14905">
    <property type="entry name" value="OMP_b-brl_3"/>
    <property type="match status" value="1"/>
</dbReference>
<keyword evidence="1" id="KW-0732">Signal</keyword>
<dbReference type="OrthoDB" id="1682379at2"/>
<dbReference type="SUPFAM" id="SSF56935">
    <property type="entry name" value="Porins"/>
    <property type="match status" value="1"/>
</dbReference>
<dbReference type="InterPro" id="IPR041700">
    <property type="entry name" value="OMP_b-brl_3"/>
</dbReference>
<keyword evidence="4" id="KW-1185">Reference proteome</keyword>
<accession>A0A2D0N0E2</accession>
<gene>
    <name evidence="3" type="ORF">CRP01_34755</name>
</gene>
<protein>
    <submittedName>
        <fullName evidence="3">TonB-dependent receptor</fullName>
    </submittedName>
</protein>
<comment type="caution">
    <text evidence="3">The sequence shown here is derived from an EMBL/GenBank/DDBJ whole genome shotgun (WGS) entry which is preliminary data.</text>
</comment>
<dbReference type="Pfam" id="PF13620">
    <property type="entry name" value="CarboxypepD_reg"/>
    <property type="match status" value="1"/>
</dbReference>
<sequence length="922" mass="105191">MLFIGLLFCSFQVSAQTYSISGIVQSAQDGTTFPAATVMLLHPKDSATVKGAVTDFEGVFEINGIAPGNYVLKVQYVGYQSFSQPIAVEKQNLSLGPLSLEEETTWLGEVTIATRRSTGTQTGDTTQFNAAAFKTMRDASAQSLVEKLPGVTLQDGTIQAQGENVAQILVDGKPFFGNDVKSALQNLPAEVIESVQIYDQKSDKAEMSGFDDGERQKTINIITKANRRSGQFGKMSAGYGSRGRYLLGASVNFFNEDKRVTVMGLSNNINALDYSADANSQGESRTQDGIINTNTLGVNFSDNWGDKVELTGSYTFSQRENEGRSIRIRDYILPSSEGQLYRENSNNIQRNQDHRFNMRLEYNPDKNNRLLFRPYASMKNDKDQSYFFGRTTVGGDPLNQTENNRTADNDDYDIGGSIFFSHRFPKKGRSLTVGGNSGYHANQDESNRLAENNFYGENQRQEILNQYTTRDRTGFNWETNVSYTEPIGKRGQVELEYEIGNNLNDSDKITYDVLDEQDPTEIRLLPDTALSNTFTSDYLSQEVEIGYQYRVEKFRLQVEAEYRRADLTNDQEFPQPFYIERTFENLAPTVRMDFQFSKTKRLDIDYDTRNNAPNIGQLQDVIDITNPLRLRTGNPDLDQAFTNRLRARYRSRNTETDQSFFVYLSSSITDNYIANSSFIATETIELDEGVVLEEGSQLSRPVNLDGFWDFRSYVNYGQPLDFIKSNGNIFGSVNYSHRPGMINEEINFVDNTNFRVGFSISSNISENIDFNFSTRSSYNVVENSLRPSLNNNYFYQSTRLSYDWIIFKDIVYRLDVNHRYNSGLAEDLDRSFVLLNMSLGTKILKNDRGELSLNVYDLFKQNNNIRRNVTELYVEDMQSNVLQRYFMLTFSYNLRHFNTGTTMDDYRELHNDGGGRDRRRRQ</sequence>
<feature type="chain" id="PRO_5012542163" evidence="1">
    <location>
        <begin position="16"/>
        <end position="922"/>
    </location>
</feature>
<dbReference type="AlphaFoldDB" id="A0A2D0N0E2"/>
<evidence type="ECO:0000313" key="3">
    <source>
        <dbReference type="EMBL" id="PHN01955.1"/>
    </source>
</evidence>
<dbReference type="InterPro" id="IPR008969">
    <property type="entry name" value="CarboxyPept-like_regulatory"/>
</dbReference>
<evidence type="ECO:0000259" key="2">
    <source>
        <dbReference type="Pfam" id="PF14905"/>
    </source>
</evidence>
<evidence type="ECO:0000256" key="1">
    <source>
        <dbReference type="SAM" id="SignalP"/>
    </source>
</evidence>
<keyword evidence="3" id="KW-0675">Receptor</keyword>
<proteinExistence type="predicted"/>
<dbReference type="EMBL" id="PDUD01000047">
    <property type="protein sequence ID" value="PHN01955.1"/>
    <property type="molecule type" value="Genomic_DNA"/>
</dbReference>
<name>A0A2D0N0E2_FLAN2</name>
<dbReference type="SUPFAM" id="SSF49464">
    <property type="entry name" value="Carboxypeptidase regulatory domain-like"/>
    <property type="match status" value="1"/>
</dbReference>
<feature type="domain" description="Outer membrane protein beta-barrel" evidence="2">
    <location>
        <begin position="422"/>
        <end position="892"/>
    </location>
</feature>
<dbReference type="Proteomes" id="UP000223913">
    <property type="component" value="Unassembled WGS sequence"/>
</dbReference>
<organism evidence="3 4">
    <name type="scientific">Flavilitoribacter nigricans (strain ATCC 23147 / DSM 23189 / NBRC 102662 / NCIMB 1420 / SS-2)</name>
    <name type="common">Lewinella nigricans</name>
    <dbReference type="NCBI Taxonomy" id="1122177"/>
    <lineage>
        <taxon>Bacteria</taxon>
        <taxon>Pseudomonadati</taxon>
        <taxon>Bacteroidota</taxon>
        <taxon>Saprospiria</taxon>
        <taxon>Saprospirales</taxon>
        <taxon>Lewinellaceae</taxon>
        <taxon>Flavilitoribacter</taxon>
    </lineage>
</organism>
<evidence type="ECO:0000313" key="4">
    <source>
        <dbReference type="Proteomes" id="UP000223913"/>
    </source>
</evidence>